<dbReference type="Proteomes" id="UP001500359">
    <property type="component" value="Unassembled WGS sequence"/>
</dbReference>
<evidence type="ECO:0000256" key="1">
    <source>
        <dbReference type="ARBA" id="ARBA00001947"/>
    </source>
</evidence>
<feature type="domain" description="Coenzyme PQQ synthesis protein F-like C-terminal lobe" evidence="18">
    <location>
        <begin position="748"/>
        <end position="846"/>
    </location>
</feature>
<evidence type="ECO:0000256" key="6">
    <source>
        <dbReference type="ARBA" id="ARBA00022670"/>
    </source>
</evidence>
<comment type="caution">
    <text evidence="19">The sequence shown here is derived from an EMBL/GenBank/DDBJ whole genome shotgun (WGS) entry which is preliminary data.</text>
</comment>
<evidence type="ECO:0000256" key="14">
    <source>
        <dbReference type="RuleBase" id="RU004447"/>
    </source>
</evidence>
<evidence type="ECO:0000256" key="3">
    <source>
        <dbReference type="ARBA" id="ARBA00007261"/>
    </source>
</evidence>
<evidence type="ECO:0000259" key="18">
    <source>
        <dbReference type="Pfam" id="PF22456"/>
    </source>
</evidence>
<feature type="domain" description="Peptidase M16 middle/third" evidence="17">
    <location>
        <begin position="366"/>
        <end position="646"/>
    </location>
</feature>
<dbReference type="InterPro" id="IPR001431">
    <property type="entry name" value="Pept_M16_Zn_BS"/>
</dbReference>
<dbReference type="PROSITE" id="PS00143">
    <property type="entry name" value="INSULINASE"/>
    <property type="match status" value="1"/>
</dbReference>
<gene>
    <name evidence="19" type="ORF">GCM10009114_06640</name>
</gene>
<keyword evidence="10" id="KW-0482">Metalloprotease</keyword>
<dbReference type="Pfam" id="PF16187">
    <property type="entry name" value="Peptidase_M16_M"/>
    <property type="match status" value="1"/>
</dbReference>
<proteinExistence type="inferred from homology"/>
<evidence type="ECO:0000256" key="11">
    <source>
        <dbReference type="ARBA" id="ARBA00029597"/>
    </source>
</evidence>
<keyword evidence="9" id="KW-0862">Zinc</keyword>
<comment type="similarity">
    <text evidence="3 14">Belongs to the peptidase M16 family.</text>
</comment>
<dbReference type="InterPro" id="IPR011765">
    <property type="entry name" value="Pept_M16_N"/>
</dbReference>
<name>A0ABP3WS93_9ALTE</name>
<keyword evidence="7" id="KW-0479">Metal-binding</keyword>
<dbReference type="InterPro" id="IPR007863">
    <property type="entry name" value="Peptidase_M16_C"/>
</dbReference>
<organism evidence="19 20">
    <name type="scientific">Aliiglaciecola litoralis</name>
    <dbReference type="NCBI Taxonomy" id="582857"/>
    <lineage>
        <taxon>Bacteria</taxon>
        <taxon>Pseudomonadati</taxon>
        <taxon>Pseudomonadota</taxon>
        <taxon>Gammaproteobacteria</taxon>
        <taxon>Alteromonadales</taxon>
        <taxon>Alteromonadaceae</taxon>
        <taxon>Aliiglaciecola</taxon>
    </lineage>
</organism>
<dbReference type="PANTHER" id="PTHR43690">
    <property type="entry name" value="NARDILYSIN"/>
    <property type="match status" value="1"/>
</dbReference>
<comment type="cofactor">
    <cofactor evidence="1">
        <name>Zn(2+)</name>
        <dbReference type="ChEBI" id="CHEBI:29105"/>
    </cofactor>
</comment>
<dbReference type="Pfam" id="PF00675">
    <property type="entry name" value="Peptidase_M16"/>
    <property type="match status" value="1"/>
</dbReference>
<dbReference type="Pfam" id="PF05193">
    <property type="entry name" value="Peptidase_M16_C"/>
    <property type="match status" value="1"/>
</dbReference>
<keyword evidence="6" id="KW-0645">Protease</keyword>
<evidence type="ECO:0000256" key="10">
    <source>
        <dbReference type="ARBA" id="ARBA00023049"/>
    </source>
</evidence>
<evidence type="ECO:0000256" key="9">
    <source>
        <dbReference type="ARBA" id="ARBA00022833"/>
    </source>
</evidence>
<dbReference type="RefSeq" id="WP_343856443.1">
    <property type="nucleotide sequence ID" value="NZ_BAAAFD010000001.1"/>
</dbReference>
<dbReference type="InterPro" id="IPR032632">
    <property type="entry name" value="Peptidase_M16_M"/>
</dbReference>
<reference evidence="20" key="1">
    <citation type="journal article" date="2019" name="Int. J. Syst. Evol. Microbiol.">
        <title>The Global Catalogue of Microorganisms (GCM) 10K type strain sequencing project: providing services to taxonomists for standard genome sequencing and annotation.</title>
        <authorList>
            <consortium name="The Broad Institute Genomics Platform"/>
            <consortium name="The Broad Institute Genome Sequencing Center for Infectious Disease"/>
            <person name="Wu L."/>
            <person name="Ma J."/>
        </authorList>
    </citation>
    <scope>NUCLEOTIDE SEQUENCE [LARGE SCALE GENOMIC DNA]</scope>
    <source>
        <strain evidence="20">JCM 15896</strain>
    </source>
</reference>
<evidence type="ECO:0000256" key="2">
    <source>
        <dbReference type="ARBA" id="ARBA00002184"/>
    </source>
</evidence>
<accession>A0ABP3WS93</accession>
<protein>
    <recommendedName>
        <fullName evidence="5">Protease 3</fullName>
        <ecNumber evidence="4">3.4.24.55</ecNumber>
    </recommendedName>
    <alternativeName>
        <fullName evidence="13">Pitrilysin</fullName>
    </alternativeName>
    <alternativeName>
        <fullName evidence="12">Protease III</fullName>
    </alternativeName>
    <alternativeName>
        <fullName evidence="11">Protease pi</fullName>
    </alternativeName>
</protein>
<dbReference type="InterPro" id="IPR054734">
    <property type="entry name" value="PqqF-like_C_4"/>
</dbReference>
<dbReference type="SUPFAM" id="SSF63411">
    <property type="entry name" value="LuxS/MPP-like metallohydrolase"/>
    <property type="match status" value="4"/>
</dbReference>
<evidence type="ECO:0000256" key="5">
    <source>
        <dbReference type="ARBA" id="ARBA00017565"/>
    </source>
</evidence>
<evidence type="ECO:0000256" key="4">
    <source>
        <dbReference type="ARBA" id="ARBA00012449"/>
    </source>
</evidence>
<feature type="domain" description="Peptidase M16 N-terminal" evidence="15">
    <location>
        <begin position="22"/>
        <end position="158"/>
    </location>
</feature>
<sequence length="923" mass="105184">MLVSQNDHREYALETLPNGLQVLYIHDQNCKKSAASWCVNAGHFNDPTDCCGLAHLLEHLIFNGSENYPEADEFDRFLNQYSGGVNAWTGTEYSNYHFDVAHEQLISALARFKDMLFFPLFEQQAISKEINAIDAEFKLKVNDDLRRLYQVHKETCNPAHPFSQFSVGNAETFTKHSLVQLQSLLRQYHQRFYIPANSRLVVISKHPIEYLKQQLNQIFNDLKSTPLPSVVKQPPLYLPEQLGVQISINPIKDARRLIVSFALPDVQHMYQTKPLEYISHLLGDEGKGSLLVYLKKQDWATNLTAGGGINGSNFKDFNVNLQLTESGKDNISNILNALFYYLQLIKKGLSEPWRLQEKVQLGLLAFNFAESSKTIDEAQQLANQLFHYPNDQVLSGDALITQPNPELIEQCLGYMRPNNMRLKFISKDAPTDKQARWYHTPYKLESVDAEILNTLLTPEPIDELALPDKNPFISKHQEITCVSATHLVPKRIYESDAMHVWFAQDDQFCQPKGDCYVSFDCAAVADADADGASVSAYKRLWAGLVSEHLNDQFYQAGVAGLHYHFYSHQAGFTLHTSGFSQQQLNLCIAIIKQIMSEIDFSNLFQQVKNKQVQSLQNSLLNKPINRLFNRLSGIVQKHTHAPSEVLSYVESATLDDVKAVKTRLFEQYFLEIFVFGNWQKEQVDHYIEGLQELKLECGNGTKIKRDVIDLKHNHRFINAVDNPHKDAAVVLYIQTPSASNRDIAMTILIEQMLASPFFHTLRNEKQLGYLVGSGYLPLNQHPGMAFYIQSPTHSAKELVVEIDAFLHEMATNIEDMREIWQFVKASVAKQLVDSDTSLSVKSQHYWMAIGTEEQDFKHQQALAYELEQLKFNDICAFVQNMIKTELFGSLVLYCAGDKPARVPTQGEEIRELSHFKAQAKYIA</sequence>
<evidence type="ECO:0000256" key="13">
    <source>
        <dbReference type="ARBA" id="ARBA00033450"/>
    </source>
</evidence>
<evidence type="ECO:0000259" key="17">
    <source>
        <dbReference type="Pfam" id="PF16187"/>
    </source>
</evidence>
<dbReference type="Pfam" id="PF22456">
    <property type="entry name" value="PqqF-like_C_4"/>
    <property type="match status" value="1"/>
</dbReference>
<evidence type="ECO:0000313" key="20">
    <source>
        <dbReference type="Proteomes" id="UP001500359"/>
    </source>
</evidence>
<evidence type="ECO:0000256" key="8">
    <source>
        <dbReference type="ARBA" id="ARBA00022801"/>
    </source>
</evidence>
<evidence type="ECO:0000256" key="12">
    <source>
        <dbReference type="ARBA" id="ARBA00031184"/>
    </source>
</evidence>
<evidence type="ECO:0000313" key="19">
    <source>
        <dbReference type="EMBL" id="GAA0853568.1"/>
    </source>
</evidence>
<evidence type="ECO:0000259" key="15">
    <source>
        <dbReference type="Pfam" id="PF00675"/>
    </source>
</evidence>
<dbReference type="PANTHER" id="PTHR43690:SF18">
    <property type="entry name" value="INSULIN-DEGRADING ENZYME-RELATED"/>
    <property type="match status" value="1"/>
</dbReference>
<comment type="function">
    <text evidence="2">Endopeptidase that degrades small peptides of less than 7 kDa, such as glucagon and insulin.</text>
</comment>
<feature type="domain" description="Peptidase M16 C-terminal" evidence="16">
    <location>
        <begin position="185"/>
        <end position="351"/>
    </location>
</feature>
<evidence type="ECO:0000259" key="16">
    <source>
        <dbReference type="Pfam" id="PF05193"/>
    </source>
</evidence>
<evidence type="ECO:0000256" key="7">
    <source>
        <dbReference type="ARBA" id="ARBA00022723"/>
    </source>
</evidence>
<dbReference type="Gene3D" id="3.30.830.10">
    <property type="entry name" value="Metalloenzyme, LuxS/M16 peptidase-like"/>
    <property type="match status" value="4"/>
</dbReference>
<dbReference type="InterPro" id="IPR011249">
    <property type="entry name" value="Metalloenz_LuxS/M16"/>
</dbReference>
<keyword evidence="8" id="KW-0378">Hydrolase</keyword>
<dbReference type="InterPro" id="IPR050626">
    <property type="entry name" value="Peptidase_M16"/>
</dbReference>
<dbReference type="EMBL" id="BAAAFD010000001">
    <property type="protein sequence ID" value="GAA0853568.1"/>
    <property type="molecule type" value="Genomic_DNA"/>
</dbReference>
<dbReference type="EC" id="3.4.24.55" evidence="4"/>
<keyword evidence="20" id="KW-1185">Reference proteome</keyword>